<dbReference type="PANTHER" id="PTHR42827:SF1">
    <property type="entry name" value="IRON-SULFUR CLUSTER-BINDING PROTEIN"/>
    <property type="match status" value="1"/>
</dbReference>
<evidence type="ECO:0000313" key="3">
    <source>
        <dbReference type="Proteomes" id="UP000016860"/>
    </source>
</evidence>
<dbReference type="PANTHER" id="PTHR42827">
    <property type="entry name" value="IRON-SULFUR CLUSTER-BINDING PROTEIN-RELATED"/>
    <property type="match status" value="1"/>
</dbReference>
<sequence>MKEIIKNIFTSLGSDVCGIAGIERFETAPKGFHPTDLYSKCKSVIVFGITLPKGLWEVEPRLMYEHFNTISCSMVDYIALSASNRMEKEFRCTCVPLPCDAPYNSWNEESMTGHGLLSMKHTAVAAGIGTLGKNTLLLNEVYGNRLTVGAVLTDIELESDPYAKSICIEACTLCLDICAVNAINKDKVEQKKCRLNSYGKTKKGFDTVDCNKCRTVCPVGKGLKRTL</sequence>
<comment type="caution">
    <text evidence="2">The sequence shown here is derived from an EMBL/GenBank/DDBJ whole genome shotgun (WGS) entry which is preliminary data.</text>
</comment>
<organism evidence="2 3">
    <name type="scientific">Ruminiclostridium papyrosolvens C7</name>
    <dbReference type="NCBI Taxonomy" id="1330534"/>
    <lineage>
        <taxon>Bacteria</taxon>
        <taxon>Bacillati</taxon>
        <taxon>Bacillota</taxon>
        <taxon>Clostridia</taxon>
        <taxon>Eubacteriales</taxon>
        <taxon>Oscillospiraceae</taxon>
        <taxon>Ruminiclostridium</taxon>
    </lineage>
</organism>
<protein>
    <submittedName>
        <fullName evidence="2">(Fe-S)-binding protein</fullName>
    </submittedName>
</protein>
<dbReference type="RefSeq" id="WP_020817256.1">
    <property type="nucleotide sequence ID" value="NZ_ATAY01000098.1"/>
</dbReference>
<dbReference type="OrthoDB" id="9784571at2"/>
<gene>
    <name evidence="2" type="ORF">L323_19520</name>
</gene>
<dbReference type="InterPro" id="IPR017896">
    <property type="entry name" value="4Fe4S_Fe-S-bd"/>
</dbReference>
<dbReference type="PATRIC" id="fig|1330534.3.peg.3873"/>
<reference evidence="2 3" key="1">
    <citation type="journal article" date="2013" name="Genome Announc.">
        <title>Draft Genome Sequence of the Cellulolytic Bacterium Clostridium papyrosolvens C7 (ATCC 700395).</title>
        <authorList>
            <person name="Zepeda V."/>
            <person name="Dassa B."/>
            <person name="Borovok I."/>
            <person name="Lamed R."/>
            <person name="Bayer E.A."/>
            <person name="Cate J.H."/>
        </authorList>
    </citation>
    <scope>NUCLEOTIDE SEQUENCE [LARGE SCALE GENOMIC DNA]</scope>
    <source>
        <strain evidence="2 3">C7</strain>
    </source>
</reference>
<dbReference type="SUPFAM" id="SSF54862">
    <property type="entry name" value="4Fe-4S ferredoxins"/>
    <property type="match status" value="1"/>
</dbReference>
<dbReference type="Proteomes" id="UP000016860">
    <property type="component" value="Unassembled WGS sequence"/>
</dbReference>
<accession>U4QWK1</accession>
<proteinExistence type="predicted"/>
<dbReference type="EMBL" id="ATAY01000098">
    <property type="protein sequence ID" value="EPR07641.1"/>
    <property type="molecule type" value="Genomic_DNA"/>
</dbReference>
<dbReference type="AlphaFoldDB" id="U4QWK1"/>
<evidence type="ECO:0000259" key="1">
    <source>
        <dbReference type="PROSITE" id="PS51379"/>
    </source>
</evidence>
<dbReference type="PROSITE" id="PS51379">
    <property type="entry name" value="4FE4S_FER_2"/>
    <property type="match status" value="1"/>
</dbReference>
<feature type="domain" description="4Fe-4S ferredoxin-type" evidence="1">
    <location>
        <begin position="155"/>
        <end position="188"/>
    </location>
</feature>
<evidence type="ECO:0000313" key="2">
    <source>
        <dbReference type="EMBL" id="EPR07641.1"/>
    </source>
</evidence>
<dbReference type="STRING" id="1330534.L323_19520"/>
<name>U4QWK1_9FIRM</name>